<dbReference type="STRING" id="36166.T1H3D1"/>
<sequence>MMLIGLRQLLLFLQLSHASFGIMLVFERICLVLECELLLIAYLIWQQIGMASLIGVIGLLLKTVPVHTGLRKLLQIQVENCVPNRQKSWYYE</sequence>
<proteinExistence type="predicted"/>
<organism evidence="3 4">
    <name type="scientific">Megaselia scalaris</name>
    <name type="common">Humpbacked fly</name>
    <name type="synonym">Phora scalaris</name>
    <dbReference type="NCBI Taxonomy" id="36166"/>
    <lineage>
        <taxon>Eukaryota</taxon>
        <taxon>Metazoa</taxon>
        <taxon>Ecdysozoa</taxon>
        <taxon>Arthropoda</taxon>
        <taxon>Hexapoda</taxon>
        <taxon>Insecta</taxon>
        <taxon>Pterygota</taxon>
        <taxon>Neoptera</taxon>
        <taxon>Endopterygota</taxon>
        <taxon>Diptera</taxon>
        <taxon>Brachycera</taxon>
        <taxon>Muscomorpha</taxon>
        <taxon>Platypezoidea</taxon>
        <taxon>Phoridae</taxon>
        <taxon>Megaseliini</taxon>
        <taxon>Megaselia</taxon>
    </lineage>
</organism>
<keyword evidence="4" id="KW-1185">Reference proteome</keyword>
<evidence type="ECO:0000256" key="2">
    <source>
        <dbReference type="SAM" id="SignalP"/>
    </source>
</evidence>
<dbReference type="EMBL" id="CAQQ02156897">
    <property type="status" value="NOT_ANNOTATED_CDS"/>
    <property type="molecule type" value="Genomic_DNA"/>
</dbReference>
<feature type="transmembrane region" description="Helical" evidence="1">
    <location>
        <begin position="42"/>
        <end position="61"/>
    </location>
</feature>
<protein>
    <submittedName>
        <fullName evidence="3">Uncharacterized protein</fullName>
    </submittedName>
</protein>
<evidence type="ECO:0000313" key="3">
    <source>
        <dbReference type="EnsemblMetazoa" id="MESCA010755-PA"/>
    </source>
</evidence>
<keyword evidence="2" id="KW-0732">Signal</keyword>
<dbReference type="EnsemblMetazoa" id="MESCA010755-RA">
    <property type="protein sequence ID" value="MESCA010755-PA"/>
    <property type="gene ID" value="MESCA010755"/>
</dbReference>
<reference evidence="4" key="1">
    <citation type="submission" date="2013-02" db="EMBL/GenBank/DDBJ databases">
        <authorList>
            <person name="Hughes D."/>
        </authorList>
    </citation>
    <scope>NUCLEOTIDE SEQUENCE</scope>
    <source>
        <strain>Durham</strain>
        <strain evidence="4">NC isolate 2 -- Noor lab</strain>
    </source>
</reference>
<keyword evidence="1" id="KW-1133">Transmembrane helix</keyword>
<reference evidence="3" key="2">
    <citation type="submission" date="2015-06" db="UniProtKB">
        <authorList>
            <consortium name="EnsemblMetazoa"/>
        </authorList>
    </citation>
    <scope>IDENTIFICATION</scope>
</reference>
<name>T1H3D1_MEGSC</name>
<dbReference type="HOGENOM" id="CLU_2415781_0_0_1"/>
<evidence type="ECO:0000256" key="1">
    <source>
        <dbReference type="SAM" id="Phobius"/>
    </source>
</evidence>
<feature type="chain" id="PRO_5004588702" evidence="2">
    <location>
        <begin position="19"/>
        <end position="92"/>
    </location>
</feature>
<dbReference type="AlphaFoldDB" id="T1H3D1"/>
<accession>T1H3D1</accession>
<keyword evidence="1" id="KW-0472">Membrane</keyword>
<keyword evidence="1" id="KW-0812">Transmembrane</keyword>
<dbReference type="Proteomes" id="UP000015102">
    <property type="component" value="Unassembled WGS sequence"/>
</dbReference>
<feature type="signal peptide" evidence="2">
    <location>
        <begin position="1"/>
        <end position="18"/>
    </location>
</feature>
<evidence type="ECO:0000313" key="4">
    <source>
        <dbReference type="Proteomes" id="UP000015102"/>
    </source>
</evidence>